<reference evidence="15 16" key="1">
    <citation type="submission" date="2018-10" db="EMBL/GenBank/DDBJ databases">
        <title>Comparative analysis of microorganisms from saline springs in Andes Mountain Range, Colombia.</title>
        <authorList>
            <person name="Rubin E."/>
        </authorList>
    </citation>
    <scope>NUCLEOTIDE SEQUENCE [LARGE SCALE GENOMIC DNA]</scope>
    <source>
        <strain evidence="15 16">USBA 36</strain>
    </source>
</reference>
<protein>
    <recommendedName>
        <fullName evidence="3">Flagellar biosynthesis protein FlhF</fullName>
    </recommendedName>
    <alternativeName>
        <fullName evidence="13">Flagella-associated GTP-binding protein</fullName>
    </alternativeName>
</protein>
<name>A0A420WS77_9PROT</name>
<evidence type="ECO:0000256" key="4">
    <source>
        <dbReference type="ARBA" id="ARBA00022448"/>
    </source>
</evidence>
<dbReference type="EMBL" id="RBIG01000001">
    <property type="protein sequence ID" value="RKQ73829.1"/>
    <property type="molecule type" value="Genomic_DNA"/>
</dbReference>
<dbReference type="Gene3D" id="3.40.50.300">
    <property type="entry name" value="P-loop containing nucleotide triphosphate hydrolases"/>
    <property type="match status" value="1"/>
</dbReference>
<evidence type="ECO:0000313" key="15">
    <source>
        <dbReference type="EMBL" id="RKQ73829.1"/>
    </source>
</evidence>
<dbReference type="CDD" id="cd17873">
    <property type="entry name" value="FlhF"/>
    <property type="match status" value="1"/>
</dbReference>
<keyword evidence="15" id="KW-0966">Cell projection</keyword>
<comment type="similarity">
    <text evidence="2">Belongs to the GTP-binding SRP family.</text>
</comment>
<feature type="domain" description="SRP54-type proteins GTP-binding" evidence="14">
    <location>
        <begin position="123"/>
        <end position="311"/>
    </location>
</feature>
<evidence type="ECO:0000313" key="16">
    <source>
        <dbReference type="Proteomes" id="UP000277424"/>
    </source>
</evidence>
<evidence type="ECO:0000256" key="8">
    <source>
        <dbReference type="ARBA" id="ARBA00022927"/>
    </source>
</evidence>
<evidence type="ECO:0000256" key="6">
    <source>
        <dbReference type="ARBA" id="ARBA00022741"/>
    </source>
</evidence>
<evidence type="ECO:0000256" key="2">
    <source>
        <dbReference type="ARBA" id="ARBA00008531"/>
    </source>
</evidence>
<keyword evidence="15" id="KW-0282">Flagellum</keyword>
<evidence type="ECO:0000256" key="7">
    <source>
        <dbReference type="ARBA" id="ARBA00022795"/>
    </source>
</evidence>
<dbReference type="GO" id="GO:0006614">
    <property type="term" value="P:SRP-dependent cotranslational protein targeting to membrane"/>
    <property type="evidence" value="ECO:0007669"/>
    <property type="project" value="InterPro"/>
</dbReference>
<evidence type="ECO:0000256" key="3">
    <source>
        <dbReference type="ARBA" id="ARBA00014919"/>
    </source>
</evidence>
<gene>
    <name evidence="15" type="ORF">BCL74_1621</name>
</gene>
<dbReference type="GO" id="GO:0005047">
    <property type="term" value="F:signal recognition particle binding"/>
    <property type="evidence" value="ECO:0007669"/>
    <property type="project" value="TreeGrafter"/>
</dbReference>
<comment type="caution">
    <text evidence="15">The sequence shown here is derived from an EMBL/GenBank/DDBJ whole genome shotgun (WGS) entry which is preliminary data.</text>
</comment>
<evidence type="ECO:0000259" key="14">
    <source>
        <dbReference type="SMART" id="SM00962"/>
    </source>
</evidence>
<proteinExistence type="inferred from homology"/>
<dbReference type="PANTHER" id="PTHR43134">
    <property type="entry name" value="SIGNAL RECOGNITION PARTICLE RECEPTOR SUBUNIT ALPHA"/>
    <property type="match status" value="1"/>
</dbReference>
<keyword evidence="15" id="KW-0969">Cilium</keyword>
<keyword evidence="11" id="KW-1006">Bacterial flagellum protein export</keyword>
<comment type="function">
    <text evidence="12">Necessary for flagellar biosynthesis. May be involved in translocation of the flagellum.</text>
</comment>
<evidence type="ECO:0000256" key="13">
    <source>
        <dbReference type="ARBA" id="ARBA00030866"/>
    </source>
</evidence>
<dbReference type="GO" id="GO:0044781">
    <property type="term" value="P:bacterial-type flagellum organization"/>
    <property type="evidence" value="ECO:0007669"/>
    <property type="project" value="UniProtKB-KW"/>
</dbReference>
<dbReference type="PANTHER" id="PTHR43134:SF3">
    <property type="entry name" value="FLAGELLAR BIOSYNTHESIS PROTEIN FLHF"/>
    <property type="match status" value="1"/>
</dbReference>
<keyword evidence="5" id="KW-1003">Cell membrane</keyword>
<dbReference type="Pfam" id="PF00448">
    <property type="entry name" value="SRP54"/>
    <property type="match status" value="1"/>
</dbReference>
<evidence type="ECO:0000256" key="1">
    <source>
        <dbReference type="ARBA" id="ARBA00004413"/>
    </source>
</evidence>
<keyword evidence="8" id="KW-0653">Protein transport</keyword>
<evidence type="ECO:0000256" key="11">
    <source>
        <dbReference type="ARBA" id="ARBA00023225"/>
    </source>
</evidence>
<dbReference type="GO" id="GO:0003924">
    <property type="term" value="F:GTPase activity"/>
    <property type="evidence" value="ECO:0007669"/>
    <property type="project" value="InterPro"/>
</dbReference>
<dbReference type="InterPro" id="IPR027417">
    <property type="entry name" value="P-loop_NTPase"/>
</dbReference>
<keyword evidence="7" id="KW-1005">Bacterial flagellum biogenesis</keyword>
<dbReference type="GO" id="GO:0005886">
    <property type="term" value="C:plasma membrane"/>
    <property type="evidence" value="ECO:0007669"/>
    <property type="project" value="UniProtKB-SubCell"/>
</dbReference>
<dbReference type="OrthoDB" id="9778554at2"/>
<evidence type="ECO:0000256" key="12">
    <source>
        <dbReference type="ARBA" id="ARBA00025337"/>
    </source>
</evidence>
<evidence type="ECO:0000256" key="9">
    <source>
        <dbReference type="ARBA" id="ARBA00023134"/>
    </source>
</evidence>
<dbReference type="AlphaFoldDB" id="A0A420WS77"/>
<accession>A0A420WS77</accession>
<dbReference type="GO" id="GO:0005525">
    <property type="term" value="F:GTP binding"/>
    <property type="evidence" value="ECO:0007669"/>
    <property type="project" value="UniProtKB-KW"/>
</dbReference>
<keyword evidence="10" id="KW-0472">Membrane</keyword>
<dbReference type="GO" id="GO:0015031">
    <property type="term" value="P:protein transport"/>
    <property type="evidence" value="ECO:0007669"/>
    <property type="project" value="UniProtKB-KW"/>
</dbReference>
<comment type="subcellular location">
    <subcellularLocation>
        <location evidence="1">Cell membrane</location>
        <topology evidence="1">Peripheral membrane protein</topology>
        <orientation evidence="1">Cytoplasmic side</orientation>
    </subcellularLocation>
</comment>
<sequence length="327" mass="35228">MRLKTFKAPSMAEAMRIIRDELGEDAIIVSTQKGEEGGVRVTAALDIVEDLDPLDDHHHHSPEVADLGDILSEAMEQHSVPGRLADRLLRAASGINTDDPALALAGALDSQFRFAPMPENDFRRPIMLIGPPGAGKTLTVAKLATRCVMARRTVRVITTDTVKAGGVEQLSALTSVLKLKLQTADNPGDLKRYCAERGKYLQLIDSAGINPFDPAELKELKNLIDAAEADPMLVLPGGGDVHEAAEIAEMFKTLGTSRLIATRLDLARRLGFMLVAAEIGQFRFSHVSTSPRVAEGLAPLNPVSLARLLLSQERGISTPAFGDRVFA</sequence>
<keyword evidence="6" id="KW-0547">Nucleotide-binding</keyword>
<keyword evidence="4" id="KW-0813">Transport</keyword>
<dbReference type="SMART" id="SM00962">
    <property type="entry name" value="SRP54"/>
    <property type="match status" value="1"/>
</dbReference>
<keyword evidence="9" id="KW-0342">GTP-binding</keyword>
<dbReference type="SUPFAM" id="SSF52540">
    <property type="entry name" value="P-loop containing nucleoside triphosphate hydrolases"/>
    <property type="match status" value="1"/>
</dbReference>
<evidence type="ECO:0000256" key="5">
    <source>
        <dbReference type="ARBA" id="ARBA00022475"/>
    </source>
</evidence>
<dbReference type="InterPro" id="IPR047040">
    <property type="entry name" value="FlhF__GTPase_dom"/>
</dbReference>
<evidence type="ECO:0000256" key="10">
    <source>
        <dbReference type="ARBA" id="ARBA00023136"/>
    </source>
</evidence>
<dbReference type="InterPro" id="IPR000897">
    <property type="entry name" value="SRP54_GTPase_dom"/>
</dbReference>
<organism evidence="15 16">
    <name type="scientific">Oceanibaculum indicum</name>
    <dbReference type="NCBI Taxonomy" id="526216"/>
    <lineage>
        <taxon>Bacteria</taxon>
        <taxon>Pseudomonadati</taxon>
        <taxon>Pseudomonadota</taxon>
        <taxon>Alphaproteobacteria</taxon>
        <taxon>Rhodospirillales</taxon>
        <taxon>Oceanibaculaceae</taxon>
        <taxon>Oceanibaculum</taxon>
    </lineage>
</organism>
<dbReference type="Proteomes" id="UP000277424">
    <property type="component" value="Unassembled WGS sequence"/>
</dbReference>